<evidence type="ECO:0000256" key="1">
    <source>
        <dbReference type="ARBA" id="ARBA00004123"/>
    </source>
</evidence>
<dbReference type="InterPro" id="IPR005818">
    <property type="entry name" value="Histone_H1/H5_H15"/>
</dbReference>
<dbReference type="SUPFAM" id="SSF46785">
    <property type="entry name" value="Winged helix' DNA-binding domain"/>
    <property type="match status" value="1"/>
</dbReference>
<evidence type="ECO:0000256" key="6">
    <source>
        <dbReference type="RuleBase" id="RU003894"/>
    </source>
</evidence>
<dbReference type="GO" id="GO:0000786">
    <property type="term" value="C:nucleosome"/>
    <property type="evidence" value="ECO:0007669"/>
    <property type="project" value="InterPro"/>
</dbReference>
<feature type="region of interest" description="Disordered" evidence="7">
    <location>
        <begin position="1"/>
        <end position="25"/>
    </location>
</feature>
<dbReference type="GO" id="GO:0003690">
    <property type="term" value="F:double-stranded DNA binding"/>
    <property type="evidence" value="ECO:0007669"/>
    <property type="project" value="TreeGrafter"/>
</dbReference>
<dbReference type="FunFam" id="1.10.10.10:FF:000140">
    <property type="entry name" value="Histone H1.0"/>
    <property type="match status" value="1"/>
</dbReference>
<dbReference type="InterPro" id="IPR005819">
    <property type="entry name" value="H1/H5"/>
</dbReference>
<dbReference type="PANTHER" id="PTHR11467:SF182">
    <property type="entry name" value="HISTONE H1.0"/>
    <property type="match status" value="1"/>
</dbReference>
<comment type="similarity">
    <text evidence="6">Belongs to the histone H1/H5 family.</text>
</comment>
<evidence type="ECO:0000256" key="4">
    <source>
        <dbReference type="ARBA" id="ARBA00023125"/>
    </source>
</evidence>
<evidence type="ECO:0000313" key="9">
    <source>
        <dbReference type="Ensembl" id="ENSNMLP00000012938.1"/>
    </source>
</evidence>
<evidence type="ECO:0000256" key="2">
    <source>
        <dbReference type="ARBA" id="ARBA00004286"/>
    </source>
</evidence>
<dbReference type="GO" id="GO:0005634">
    <property type="term" value="C:nucleus"/>
    <property type="evidence" value="ECO:0007669"/>
    <property type="project" value="UniProtKB-SubCell"/>
</dbReference>
<evidence type="ECO:0000256" key="7">
    <source>
        <dbReference type="SAM" id="MobiDB-lite"/>
    </source>
</evidence>
<dbReference type="Gene3D" id="1.10.10.10">
    <property type="entry name" value="Winged helix-like DNA-binding domain superfamily/Winged helix DNA-binding domain"/>
    <property type="match status" value="1"/>
</dbReference>
<evidence type="ECO:0000256" key="3">
    <source>
        <dbReference type="ARBA" id="ARBA00022454"/>
    </source>
</evidence>
<dbReference type="InterPro" id="IPR036388">
    <property type="entry name" value="WH-like_DNA-bd_sf"/>
</dbReference>
<reference evidence="9" key="2">
    <citation type="submission" date="2025-09" db="UniProtKB">
        <authorList>
            <consortium name="Ensembl"/>
        </authorList>
    </citation>
    <scope>IDENTIFICATION</scope>
</reference>
<dbReference type="CDD" id="cd00073">
    <property type="entry name" value="H15"/>
    <property type="match status" value="1"/>
</dbReference>
<dbReference type="GO" id="GO:0045910">
    <property type="term" value="P:negative regulation of DNA recombination"/>
    <property type="evidence" value="ECO:0007669"/>
    <property type="project" value="TreeGrafter"/>
</dbReference>
<evidence type="ECO:0000256" key="5">
    <source>
        <dbReference type="ARBA" id="ARBA00023242"/>
    </source>
</evidence>
<keyword evidence="10" id="KW-1185">Reference proteome</keyword>
<comment type="subcellular location">
    <subcellularLocation>
        <location evidence="2">Chromosome</location>
    </subcellularLocation>
    <subcellularLocation>
        <location evidence="1 6">Nucleus</location>
    </subcellularLocation>
</comment>
<sequence length="121" mass="13318">MAETTAPAKAKRTAKPKTTASHPKYSEMIKAAIVHDASRGGSSRQSIQKYIRKNYKVGNNADVQIKLALKREVASGILKHTKGTGASGSFKLAKSEDTKNNKFDQEARIYSHNTAYHLDEK</sequence>
<dbReference type="PROSITE" id="PS51504">
    <property type="entry name" value="H15"/>
    <property type="match status" value="1"/>
</dbReference>
<accession>A0A8C6WK02</accession>
<keyword evidence="4 6" id="KW-0238">DNA-binding</keyword>
<proteinExistence type="inferred from homology"/>
<evidence type="ECO:0000259" key="8">
    <source>
        <dbReference type="PROSITE" id="PS51504"/>
    </source>
</evidence>
<name>A0A8C6WK02_9GOBI</name>
<keyword evidence="5 6" id="KW-0539">Nucleus</keyword>
<reference evidence="9" key="1">
    <citation type="submission" date="2025-08" db="UniProtKB">
        <authorList>
            <consortium name="Ensembl"/>
        </authorList>
    </citation>
    <scope>IDENTIFICATION</scope>
</reference>
<dbReference type="AlphaFoldDB" id="A0A8C6WK02"/>
<dbReference type="Pfam" id="PF00538">
    <property type="entry name" value="Linker_histone"/>
    <property type="match status" value="1"/>
</dbReference>
<dbReference type="Proteomes" id="UP000694523">
    <property type="component" value="Unplaced"/>
</dbReference>
<dbReference type="GO" id="GO:0031492">
    <property type="term" value="F:nucleosomal DNA binding"/>
    <property type="evidence" value="ECO:0007669"/>
    <property type="project" value="TreeGrafter"/>
</dbReference>
<dbReference type="PRINTS" id="PR00624">
    <property type="entry name" value="HISTONEH5"/>
</dbReference>
<dbReference type="GO" id="GO:0006334">
    <property type="term" value="P:nucleosome assembly"/>
    <property type="evidence" value="ECO:0007669"/>
    <property type="project" value="InterPro"/>
</dbReference>
<dbReference type="PANTHER" id="PTHR11467">
    <property type="entry name" value="HISTONE H1"/>
    <property type="match status" value="1"/>
</dbReference>
<keyword evidence="3 6" id="KW-0158">Chromosome</keyword>
<dbReference type="Ensembl" id="ENSNMLT00000014588.1">
    <property type="protein sequence ID" value="ENSNMLP00000012938.1"/>
    <property type="gene ID" value="ENSNMLG00000008753.1"/>
</dbReference>
<protein>
    <submittedName>
        <fullName evidence="9">H1.0 linker histone</fullName>
    </submittedName>
</protein>
<feature type="domain" description="H15" evidence="8">
    <location>
        <begin position="21"/>
        <end position="94"/>
    </location>
</feature>
<dbReference type="InterPro" id="IPR036390">
    <property type="entry name" value="WH_DNA-bd_sf"/>
</dbReference>
<organism evidence="9 10">
    <name type="scientific">Neogobius melanostomus</name>
    <name type="common">round goby</name>
    <dbReference type="NCBI Taxonomy" id="47308"/>
    <lineage>
        <taxon>Eukaryota</taxon>
        <taxon>Metazoa</taxon>
        <taxon>Chordata</taxon>
        <taxon>Craniata</taxon>
        <taxon>Vertebrata</taxon>
        <taxon>Euteleostomi</taxon>
        <taxon>Actinopterygii</taxon>
        <taxon>Neopterygii</taxon>
        <taxon>Teleostei</taxon>
        <taxon>Neoteleostei</taxon>
        <taxon>Acanthomorphata</taxon>
        <taxon>Gobiaria</taxon>
        <taxon>Gobiiformes</taxon>
        <taxon>Gobioidei</taxon>
        <taxon>Gobiidae</taxon>
        <taxon>Benthophilinae</taxon>
        <taxon>Neogobiini</taxon>
        <taxon>Neogobius</taxon>
    </lineage>
</organism>
<evidence type="ECO:0000313" key="10">
    <source>
        <dbReference type="Proteomes" id="UP000694523"/>
    </source>
</evidence>
<dbReference type="GO" id="GO:0030261">
    <property type="term" value="P:chromosome condensation"/>
    <property type="evidence" value="ECO:0007669"/>
    <property type="project" value="TreeGrafter"/>
</dbReference>
<dbReference type="GO" id="GO:0030527">
    <property type="term" value="F:structural constituent of chromatin"/>
    <property type="evidence" value="ECO:0007669"/>
    <property type="project" value="InterPro"/>
</dbReference>
<dbReference type="SMART" id="SM00526">
    <property type="entry name" value="H15"/>
    <property type="match status" value="1"/>
</dbReference>